<dbReference type="EMBL" id="DXEZ01000190">
    <property type="protein sequence ID" value="HIX54720.1"/>
    <property type="molecule type" value="Genomic_DNA"/>
</dbReference>
<dbReference type="InterPro" id="IPR011040">
    <property type="entry name" value="Sialidase"/>
</dbReference>
<evidence type="ECO:0000256" key="2">
    <source>
        <dbReference type="ARBA" id="ARBA00009348"/>
    </source>
</evidence>
<reference evidence="6" key="1">
    <citation type="journal article" date="2021" name="PeerJ">
        <title>Extensive microbial diversity within the chicken gut microbiome revealed by metagenomics and culture.</title>
        <authorList>
            <person name="Gilroy R."/>
            <person name="Ravi A."/>
            <person name="Getino M."/>
            <person name="Pursley I."/>
            <person name="Horton D.L."/>
            <person name="Alikhan N.F."/>
            <person name="Baker D."/>
            <person name="Gharbi K."/>
            <person name="Hall N."/>
            <person name="Watson M."/>
            <person name="Adriaenssens E.M."/>
            <person name="Foster-Nyarko E."/>
            <person name="Jarju S."/>
            <person name="Secka A."/>
            <person name="Antonio M."/>
            <person name="Oren A."/>
            <person name="Chaudhuri R.R."/>
            <person name="La Ragione R."/>
            <person name="Hildebrand F."/>
            <person name="Pallen M.J."/>
        </authorList>
    </citation>
    <scope>NUCLEOTIDE SEQUENCE</scope>
    <source>
        <strain evidence="6">1719</strain>
    </source>
</reference>
<evidence type="ECO:0000313" key="6">
    <source>
        <dbReference type="EMBL" id="HIX54720.1"/>
    </source>
</evidence>
<dbReference type="EC" id="3.2.1.18" evidence="3"/>
<proteinExistence type="inferred from homology"/>
<evidence type="ECO:0000259" key="5">
    <source>
        <dbReference type="Pfam" id="PF13088"/>
    </source>
</evidence>
<dbReference type="InterPro" id="IPR036278">
    <property type="entry name" value="Sialidase_sf"/>
</dbReference>
<dbReference type="GO" id="GO:0005737">
    <property type="term" value="C:cytoplasm"/>
    <property type="evidence" value="ECO:0007669"/>
    <property type="project" value="TreeGrafter"/>
</dbReference>
<accession>A0A9D1W960</accession>
<name>A0A9D1W960_9SPHI</name>
<gene>
    <name evidence="6" type="ORF">H9853_06820</name>
</gene>
<dbReference type="SUPFAM" id="SSF50939">
    <property type="entry name" value="Sialidases"/>
    <property type="match status" value="1"/>
</dbReference>
<sequence>MKKMFLLIAFASLYLVMYAQEVDVFKAGEDGYASYRIPAIVKQKDGSLVAFAEGRVAHAGDFGDVDIVYKVSKDNGKTWGKLNVLVDYDELQAGNPAPVVDLLDSRFPNGRLILFYNTGNNHEHEVRKGNGMREVWFITSDDFGKSWSIPKNITTQVHRPNQKDINPDYQFSEDWRAYANTPGHAMQFDSGKFEGRIFVPANHSIGEPKEAGRDYFAHGYFSDDHLESFEIGESVSFEGGNESMAAQISKDGLYMNTRNQQGNTKNRIISVSRDGGATWDTTYYDQNLPDPINQGSVLSWRHGDKYILAVCNAADSVHRNNLTLRISVDKGKTWKNKYSIAVAPEGKEPSFSAYSDLVLIGRKKMGVLYEKDGYSRIVFHTQKIQY</sequence>
<evidence type="ECO:0000313" key="7">
    <source>
        <dbReference type="Proteomes" id="UP000824156"/>
    </source>
</evidence>
<comment type="similarity">
    <text evidence="2">Belongs to the glycosyl hydrolase 33 family.</text>
</comment>
<dbReference type="CDD" id="cd15482">
    <property type="entry name" value="Sialidase_non-viral"/>
    <property type="match status" value="1"/>
</dbReference>
<protein>
    <recommendedName>
        <fullName evidence="3">exo-alpha-sialidase</fullName>
        <ecNumber evidence="3">3.2.1.18</ecNumber>
    </recommendedName>
</protein>
<dbReference type="PANTHER" id="PTHR10628">
    <property type="entry name" value="SIALIDASE"/>
    <property type="match status" value="1"/>
</dbReference>
<dbReference type="GO" id="GO:0016020">
    <property type="term" value="C:membrane"/>
    <property type="evidence" value="ECO:0007669"/>
    <property type="project" value="TreeGrafter"/>
</dbReference>
<evidence type="ECO:0000256" key="3">
    <source>
        <dbReference type="ARBA" id="ARBA00012733"/>
    </source>
</evidence>
<comment type="caution">
    <text evidence="6">The sequence shown here is derived from an EMBL/GenBank/DDBJ whole genome shotgun (WGS) entry which is preliminary data.</text>
</comment>
<dbReference type="AlphaFoldDB" id="A0A9D1W960"/>
<dbReference type="InterPro" id="IPR026856">
    <property type="entry name" value="Sialidase_fam"/>
</dbReference>
<feature type="signal peptide" evidence="4">
    <location>
        <begin position="1"/>
        <end position="21"/>
    </location>
</feature>
<dbReference type="GO" id="GO:0006689">
    <property type="term" value="P:ganglioside catabolic process"/>
    <property type="evidence" value="ECO:0007669"/>
    <property type="project" value="TreeGrafter"/>
</dbReference>
<dbReference type="GO" id="GO:0004308">
    <property type="term" value="F:exo-alpha-sialidase activity"/>
    <property type="evidence" value="ECO:0007669"/>
    <property type="project" value="UniProtKB-EC"/>
</dbReference>
<comment type="catalytic activity">
    <reaction evidence="1">
        <text>Hydrolysis of alpha-(2-&gt;3)-, alpha-(2-&gt;6)-, alpha-(2-&gt;8)- glycosidic linkages of terminal sialic acid residues in oligosaccharides, glycoproteins, glycolipids, colominic acid and synthetic substrates.</text>
        <dbReference type="EC" id="3.2.1.18"/>
    </reaction>
</comment>
<dbReference type="Proteomes" id="UP000824156">
    <property type="component" value="Unassembled WGS sequence"/>
</dbReference>
<reference evidence="6" key="2">
    <citation type="submission" date="2021-04" db="EMBL/GenBank/DDBJ databases">
        <authorList>
            <person name="Gilroy R."/>
        </authorList>
    </citation>
    <scope>NUCLEOTIDE SEQUENCE</scope>
    <source>
        <strain evidence="6">1719</strain>
    </source>
</reference>
<dbReference type="GO" id="GO:0009313">
    <property type="term" value="P:oligosaccharide catabolic process"/>
    <property type="evidence" value="ECO:0007669"/>
    <property type="project" value="TreeGrafter"/>
</dbReference>
<feature type="chain" id="PRO_5038983741" description="exo-alpha-sialidase" evidence="4">
    <location>
        <begin position="22"/>
        <end position="386"/>
    </location>
</feature>
<dbReference type="Pfam" id="PF13088">
    <property type="entry name" value="BNR_2"/>
    <property type="match status" value="1"/>
</dbReference>
<evidence type="ECO:0000256" key="4">
    <source>
        <dbReference type="SAM" id="SignalP"/>
    </source>
</evidence>
<keyword evidence="4" id="KW-0732">Signal</keyword>
<dbReference type="Gene3D" id="2.120.10.10">
    <property type="match status" value="1"/>
</dbReference>
<feature type="domain" description="Sialidase" evidence="5">
    <location>
        <begin position="46"/>
        <end position="344"/>
    </location>
</feature>
<organism evidence="6 7">
    <name type="scientific">Candidatus Sphingobacterium stercoripullorum</name>
    <dbReference type="NCBI Taxonomy" id="2838759"/>
    <lineage>
        <taxon>Bacteria</taxon>
        <taxon>Pseudomonadati</taxon>
        <taxon>Bacteroidota</taxon>
        <taxon>Sphingobacteriia</taxon>
        <taxon>Sphingobacteriales</taxon>
        <taxon>Sphingobacteriaceae</taxon>
        <taxon>Sphingobacterium</taxon>
    </lineage>
</organism>
<keyword evidence="6" id="KW-0378">Hydrolase</keyword>
<evidence type="ECO:0000256" key="1">
    <source>
        <dbReference type="ARBA" id="ARBA00000427"/>
    </source>
</evidence>
<dbReference type="PANTHER" id="PTHR10628:SF30">
    <property type="entry name" value="EXO-ALPHA-SIALIDASE"/>
    <property type="match status" value="1"/>
</dbReference>